<protein>
    <submittedName>
        <fullName evidence="4">Uncharacterized protein</fullName>
    </submittedName>
</protein>
<sequence length="512" mass="58426">MKTKQAVTLLSSLLVSSAVLAASPDRGRWFDIEVILISQLGDKAKLNEIFADNVKLPSFNNPLDLLTPYLNPDIHALKQQLPFCNSKNQLFTYHEKVQEPSIVTLKPLAVIEEETNQAITTTQALPESDSTPNNTDTITHDSSYQNDDFFDRVTTEKEKVDEEQLTQISLVNDTSPTLDSELSQTITPEQIAWVNEAEQFFSPIQLTYSQTLLAPNDENLLCQITKAEFDKLSPDNNIYSYLGFAVKEVPSKISAIEDLFNPKPYLLNNDSLALNNIVTQLKRSRDFRPILHLAWRQPVHSRRNAIPIKLFAGDNLQQNYIEQLKLYQQQQSQVIAQEQSFNTILSNNDSTEMVLTEQEQLVKNKEQKLKNIIEQLSLITNDTTHLIDEIEQAPTSINMEGVANNNLMLSPPTEPLQPWYVQGFMQIYINNNNRLNIIADFNMLNLTLAEQETIKLIPDAELALQTISFKQHRQVISTETHYFDHPYLGMIVQIRRHTRPEPPIESEIEGIQ</sequence>
<feature type="chain" id="PRO_5046458524" evidence="3">
    <location>
        <begin position="22"/>
        <end position="512"/>
    </location>
</feature>
<dbReference type="Pfam" id="PF10972">
    <property type="entry name" value="CsiV"/>
    <property type="match status" value="1"/>
</dbReference>
<dbReference type="Proteomes" id="UP000626370">
    <property type="component" value="Unassembled WGS sequence"/>
</dbReference>
<feature type="region of interest" description="Disordered" evidence="2">
    <location>
        <begin position="123"/>
        <end position="145"/>
    </location>
</feature>
<comment type="caution">
    <text evidence="4">The sequence shown here is derived from an EMBL/GenBank/DDBJ whole genome shotgun (WGS) entry which is preliminary data.</text>
</comment>
<name>A0ABQ3IEV4_9GAMM</name>
<gene>
    <name evidence="4" type="ORF">GCM10011501_00830</name>
</gene>
<feature type="coiled-coil region" evidence="1">
    <location>
        <begin position="348"/>
        <end position="382"/>
    </location>
</feature>
<reference evidence="5" key="1">
    <citation type="journal article" date="2019" name="Int. J. Syst. Evol. Microbiol.">
        <title>The Global Catalogue of Microorganisms (GCM) 10K type strain sequencing project: providing services to taxonomists for standard genome sequencing and annotation.</title>
        <authorList>
            <consortium name="The Broad Institute Genomics Platform"/>
            <consortium name="The Broad Institute Genome Sequencing Center for Infectious Disease"/>
            <person name="Wu L."/>
            <person name="Ma J."/>
        </authorList>
    </citation>
    <scope>NUCLEOTIDE SEQUENCE [LARGE SCALE GENOMIC DNA]</scope>
    <source>
        <strain evidence="5">CGMCC 1.15922</strain>
    </source>
</reference>
<evidence type="ECO:0000313" key="5">
    <source>
        <dbReference type="Proteomes" id="UP000626370"/>
    </source>
</evidence>
<feature type="signal peptide" evidence="3">
    <location>
        <begin position="1"/>
        <end position="21"/>
    </location>
</feature>
<evidence type="ECO:0000256" key="2">
    <source>
        <dbReference type="SAM" id="MobiDB-lite"/>
    </source>
</evidence>
<keyword evidence="5" id="KW-1185">Reference proteome</keyword>
<accession>A0ABQ3IEV4</accession>
<evidence type="ECO:0000256" key="1">
    <source>
        <dbReference type="SAM" id="Coils"/>
    </source>
</evidence>
<dbReference type="RefSeq" id="WP_189376120.1">
    <property type="nucleotide sequence ID" value="NZ_BNAH01000001.1"/>
</dbReference>
<keyword evidence="3" id="KW-0732">Signal</keyword>
<keyword evidence="1" id="KW-0175">Coiled coil</keyword>
<dbReference type="EMBL" id="BNAH01000001">
    <property type="protein sequence ID" value="GHE77204.1"/>
    <property type="molecule type" value="Genomic_DNA"/>
</dbReference>
<proteinExistence type="predicted"/>
<evidence type="ECO:0000313" key="4">
    <source>
        <dbReference type="EMBL" id="GHE77204.1"/>
    </source>
</evidence>
<dbReference type="InterPro" id="IPR021241">
    <property type="entry name" value="CsiV"/>
</dbReference>
<organism evidence="4 5">
    <name type="scientific">Thalassotalea profundi</name>
    <dbReference type="NCBI Taxonomy" id="2036687"/>
    <lineage>
        <taxon>Bacteria</taxon>
        <taxon>Pseudomonadati</taxon>
        <taxon>Pseudomonadota</taxon>
        <taxon>Gammaproteobacteria</taxon>
        <taxon>Alteromonadales</taxon>
        <taxon>Colwelliaceae</taxon>
        <taxon>Thalassotalea</taxon>
    </lineage>
</organism>
<evidence type="ECO:0000256" key="3">
    <source>
        <dbReference type="SAM" id="SignalP"/>
    </source>
</evidence>